<dbReference type="InterPro" id="IPR046524">
    <property type="entry name" value="DUF6701"/>
</dbReference>
<dbReference type="Pfam" id="PF20419">
    <property type="entry name" value="DUF6701"/>
    <property type="match status" value="1"/>
</dbReference>
<evidence type="ECO:0000256" key="1">
    <source>
        <dbReference type="SAM" id="SignalP"/>
    </source>
</evidence>
<reference evidence="3 4" key="1">
    <citation type="journal article" date="2009" name="BMC Evol. Biol.">
        <title>Genomic taxonomy of Vibrios.</title>
        <authorList>
            <person name="Thompson C.C."/>
            <person name="Vicente A.C."/>
            <person name="Souza R.C."/>
            <person name="Vasconcelos A.T."/>
            <person name="Vesth T."/>
            <person name="Alves N.Jr."/>
            <person name="Ussery D.W."/>
            <person name="Iida T."/>
            <person name="Thompson F.L."/>
        </authorList>
    </citation>
    <scope>NUCLEOTIDE SEQUENCE [LARGE SCALE GENOMIC DNA]</scope>
    <source>
        <strain evidence="3 4">VM603</strain>
    </source>
</reference>
<dbReference type="SUPFAM" id="SSF49899">
    <property type="entry name" value="Concanavalin A-like lectins/glucanases"/>
    <property type="match status" value="1"/>
</dbReference>
<keyword evidence="1" id="KW-0732">Signal</keyword>
<sequence>MNKWLSRAVIGFFAVLSANALAFQDIDNSIYFPAVAQGHGSCNGAPKPQFVQYDNAEITGTQGEQLQFCSINGYPPSGGCDGSICQVDNTTVPSLSLSGGNSFKTSSYNGTQIAWCSSGQNIPLTESNIGKIQVYDSCTLTFSGQSEYKVKALEMGSGAKAILSAGDYWVQSLQLNPNSVIEVDGDVRLFIYGNSDWNSADINVSGSGNLTIISYGNVTLNDSTEVNAYIYTDNALTLNNHAIINGRTTSRQLFMEGNTQINQNQQQGLTCFEDDFNRTSLGQNWVPFTSTGSFIPSIVSSRMRLTEALNNEATAATYQRIFPAAGNVVTVEFDYYAWANLSGVGADGVAVIFSDATITPKTGGFGGSLGYAPRTDSTPIKPGFAGGWLGIGLDEYGNFSNPTEGRTGGPGFRAQAVALRGSESASYRYLTGTGANLSPKLDVRNTSTAGPGHRYKLTIDSRSSGAVWVRVDRTYNGTQQTLIDWYNVLNASGQSAAPEDLLLSLAGSTGSSVNNHEIDNFRVCALKSRPVEPQVDHFRFTLPQQGLTCSASDVTIQACANESCSQLYTNPVTATLSPDSTPSATGGWVGGSHVTFTNGIATTQLRRNTAGNVTVNVIGSTPSSKPYQVNLCSYTSSPGNYSTANCTVNFADSGFIVDVPHAYANQTVTGSIKAVRKDNASQQCLPSFQNVQKSVSFWSDYLTPNSSDAGFSAYTVSVNGTGIGQAANVATPLNLSFNQNGEANFTVAYRDAGNLALNARYTGSGDEQDLLLEGQDSFIRVPRALLLSANNSYNPAHQSGQCSAADISCKVFARADEAFELNIRAVVAKPNEDNDFTNNLTAYNYQQQNIALQHSLVQPATGVAGDLDAESYNHELGATTTVRQKVSEVGVFDFSLVAPSSYLGLNLAAANLPIAVVSTGSIGRFIPAYFAVSQPMSSRVTLDAACNTSNAFTYLGQSFTYANPPSPYLYPKSANGADTQNYLIEPWWRYNNQWDKRTYSDIVNGINVGFSNSLSTPLGRQSTLNSQVLLSGESLWYEKPVQFKEVFRAAFDLTLNASDLTDQDGVCYRQNATSDCQGFTFTQIDRTMPLYWGKLVIQDVYGPETQPLEQPIYVEHYTSNGFIRTTDDSCTSLPSISNFALQSTDYDVTTTGVPVPPQVLAGLTSSNLSQGKSAIRFSAPGAGITGYIDSILNLNTHDLMWLAEDKDGDGSFDQTTQGRAQFGLYRGSDRVIWWRESN</sequence>
<proteinExistence type="predicted"/>
<comment type="caution">
    <text evidence="3">The sequence shown here is derived from an EMBL/GenBank/DDBJ whole genome shotgun (WGS) entry which is preliminary data.</text>
</comment>
<dbReference type="Proteomes" id="UP000004827">
    <property type="component" value="Unassembled WGS sequence"/>
</dbReference>
<name>D2YHW6_VIBMI</name>
<dbReference type="RefSeq" id="WP_001045904.1">
    <property type="nucleotide sequence ID" value="NZ_ACYU01000169.1"/>
</dbReference>
<evidence type="ECO:0000313" key="4">
    <source>
        <dbReference type="Proteomes" id="UP000004827"/>
    </source>
</evidence>
<gene>
    <name evidence="3" type="ORF">VMB_31130</name>
</gene>
<evidence type="ECO:0000313" key="3">
    <source>
        <dbReference type="EMBL" id="EEW05639.1"/>
    </source>
</evidence>
<dbReference type="AlphaFoldDB" id="D2YHW6"/>
<evidence type="ECO:0000259" key="2">
    <source>
        <dbReference type="Pfam" id="PF20419"/>
    </source>
</evidence>
<feature type="domain" description="DUF6701" evidence="2">
    <location>
        <begin position="636"/>
        <end position="1236"/>
    </location>
</feature>
<dbReference type="InterPro" id="IPR013320">
    <property type="entry name" value="ConA-like_dom_sf"/>
</dbReference>
<feature type="signal peptide" evidence="1">
    <location>
        <begin position="1"/>
        <end position="22"/>
    </location>
</feature>
<protein>
    <recommendedName>
        <fullName evidence="2">DUF6701 domain-containing protein</fullName>
    </recommendedName>
</protein>
<dbReference type="EMBL" id="ACYU01000169">
    <property type="protein sequence ID" value="EEW05639.1"/>
    <property type="molecule type" value="Genomic_DNA"/>
</dbReference>
<accession>D2YHW6</accession>
<feature type="chain" id="PRO_5003039411" description="DUF6701 domain-containing protein" evidence="1">
    <location>
        <begin position="23"/>
        <end position="1238"/>
    </location>
</feature>
<organism evidence="3 4">
    <name type="scientific">Vibrio mimicus VM603</name>
    <dbReference type="NCBI Taxonomy" id="671074"/>
    <lineage>
        <taxon>Bacteria</taxon>
        <taxon>Pseudomonadati</taxon>
        <taxon>Pseudomonadota</taxon>
        <taxon>Gammaproteobacteria</taxon>
        <taxon>Vibrionales</taxon>
        <taxon>Vibrionaceae</taxon>
        <taxon>Vibrio</taxon>
    </lineage>
</organism>